<organism evidence="2 3">
    <name type="scientific">Streptomyces cacaoi</name>
    <dbReference type="NCBI Taxonomy" id="1898"/>
    <lineage>
        <taxon>Bacteria</taxon>
        <taxon>Bacillati</taxon>
        <taxon>Actinomycetota</taxon>
        <taxon>Actinomycetes</taxon>
        <taxon>Kitasatosporales</taxon>
        <taxon>Streptomycetaceae</taxon>
        <taxon>Streptomyces</taxon>
    </lineage>
</organism>
<dbReference type="RefSeq" id="WP_030888489.1">
    <property type="nucleotide sequence ID" value="NZ_BJMM01000051.1"/>
</dbReference>
<dbReference type="Pfam" id="PF05175">
    <property type="entry name" value="MTS"/>
    <property type="match status" value="1"/>
</dbReference>
<feature type="domain" description="Methyltransferase small" evidence="1">
    <location>
        <begin position="44"/>
        <end position="128"/>
    </location>
</feature>
<evidence type="ECO:0000313" key="2">
    <source>
        <dbReference type="EMBL" id="GEB53450.1"/>
    </source>
</evidence>
<keyword evidence="3" id="KW-1185">Reference proteome</keyword>
<dbReference type="GO" id="GO:0008168">
    <property type="term" value="F:methyltransferase activity"/>
    <property type="evidence" value="ECO:0007669"/>
    <property type="project" value="InterPro"/>
</dbReference>
<proteinExistence type="predicted"/>
<dbReference type="Proteomes" id="UP000319210">
    <property type="component" value="Unassembled WGS sequence"/>
</dbReference>
<dbReference type="InterPro" id="IPR029063">
    <property type="entry name" value="SAM-dependent_MTases_sf"/>
</dbReference>
<evidence type="ECO:0000313" key="3">
    <source>
        <dbReference type="Proteomes" id="UP000319210"/>
    </source>
</evidence>
<comment type="caution">
    <text evidence="2">The sequence shown here is derived from an EMBL/GenBank/DDBJ whole genome shotgun (WGS) entry which is preliminary data.</text>
</comment>
<dbReference type="SUPFAM" id="SSF53335">
    <property type="entry name" value="S-adenosyl-L-methionine-dependent methyltransferases"/>
    <property type="match status" value="1"/>
</dbReference>
<gene>
    <name evidence="2" type="ORF">SCA03_60010</name>
</gene>
<dbReference type="Gene3D" id="3.40.50.150">
    <property type="entry name" value="Vaccinia Virus protein VP39"/>
    <property type="match status" value="1"/>
</dbReference>
<name>A0A4Y3RCH6_STRCI</name>
<dbReference type="InterPro" id="IPR007848">
    <property type="entry name" value="Small_mtfrase_dom"/>
</dbReference>
<dbReference type="EMBL" id="BJMM01000051">
    <property type="protein sequence ID" value="GEB53450.1"/>
    <property type="molecule type" value="Genomic_DNA"/>
</dbReference>
<reference evidence="2 3" key="1">
    <citation type="submission" date="2019-06" db="EMBL/GenBank/DDBJ databases">
        <title>Whole genome shotgun sequence of Streptomyces cacaoi subsp. cacaoi NBRC 12748.</title>
        <authorList>
            <person name="Hosoyama A."/>
            <person name="Uohara A."/>
            <person name="Ohji S."/>
            <person name="Ichikawa N."/>
        </authorList>
    </citation>
    <scope>NUCLEOTIDE SEQUENCE [LARGE SCALE GENOMIC DNA]</scope>
    <source>
        <strain evidence="2 3">NBRC 12748</strain>
    </source>
</reference>
<dbReference type="AlphaFoldDB" id="A0A4Y3RCH6"/>
<sequence length="215" mass="23973">MTPYRHVTVGDIRVSYTPELDGGGAEFGQAFVPFVRAHLGPVDRLLEWCAGPGFIGFSLLSAGLCTRLDLADVNADTGPLVRDTVRANGLHGRAVGHISDCFAQIPRELRWDLVVGNPPHVNSEDAETDYRRRHPRLIWQDSDWAVHRRFYRQVPGRLRPGGNVVLQENHRFSSPEDFKGLVEDAGLEHVGVFDCGPGLEDYYFVWSRLPAGARS</sequence>
<protein>
    <recommendedName>
        <fullName evidence="1">Methyltransferase small domain-containing protein</fullName>
    </recommendedName>
</protein>
<accession>A0A4Y3RCH6</accession>
<evidence type="ECO:0000259" key="1">
    <source>
        <dbReference type="Pfam" id="PF05175"/>
    </source>
</evidence>